<comment type="caution">
    <text evidence="1">The sequence shown here is derived from an EMBL/GenBank/DDBJ whole genome shotgun (WGS) entry which is preliminary data.</text>
</comment>
<sequence length="138" mass="15392">MKKIILLCPFLILTIGLWAQSNPVKIVFDITSKDEATHQAALRHVTMMSANYPDSEFEVVVYGGAYNMVLSENSTVSKEILQFEGNDKVSFVVCEATLKRHQIKPSQLLTGVKTVPDGILEIVTKQGEGWGYIKESHH</sequence>
<dbReference type="PANTHER" id="PTHR37691:SF1">
    <property type="entry name" value="BLR3518 PROTEIN"/>
    <property type="match status" value="1"/>
</dbReference>
<organism evidence="1 2">
    <name type="scientific">Cyclobacterium plantarum</name>
    <dbReference type="NCBI Taxonomy" id="2716263"/>
    <lineage>
        <taxon>Bacteria</taxon>
        <taxon>Pseudomonadati</taxon>
        <taxon>Bacteroidota</taxon>
        <taxon>Cytophagia</taxon>
        <taxon>Cytophagales</taxon>
        <taxon>Cyclobacteriaceae</taxon>
        <taxon>Cyclobacterium</taxon>
    </lineage>
</organism>
<protein>
    <recommendedName>
        <fullName evidence="3">DsrE/DsrF-like family protein</fullName>
    </recommendedName>
</protein>
<gene>
    <name evidence="1" type="ORF">G9Q97_18125</name>
</gene>
<evidence type="ECO:0000313" key="2">
    <source>
        <dbReference type="Proteomes" id="UP000649799"/>
    </source>
</evidence>
<name>A0ABX0HEY0_9BACT</name>
<dbReference type="SUPFAM" id="SSF75169">
    <property type="entry name" value="DsrEFH-like"/>
    <property type="match status" value="1"/>
</dbReference>
<dbReference type="InterPro" id="IPR027396">
    <property type="entry name" value="DsrEFH-like"/>
</dbReference>
<keyword evidence="2" id="KW-1185">Reference proteome</keyword>
<dbReference type="Gene3D" id="3.40.1260.10">
    <property type="entry name" value="DsrEFH-like"/>
    <property type="match status" value="1"/>
</dbReference>
<dbReference type="InterPro" id="IPR003787">
    <property type="entry name" value="Sulphur_relay_DsrE/F-like"/>
</dbReference>
<proteinExistence type="predicted"/>
<dbReference type="EMBL" id="JAANYN010000008">
    <property type="protein sequence ID" value="NHE58732.1"/>
    <property type="molecule type" value="Genomic_DNA"/>
</dbReference>
<reference evidence="1 2" key="1">
    <citation type="submission" date="2020-03" db="EMBL/GenBank/DDBJ databases">
        <title>Cyclobacterium plantarum sp. nov., a marine bacterium isolated from a coastal-marine wetland.</title>
        <authorList>
            <person name="Sanchez-Porro C."/>
            <person name="Ventosa A."/>
            <person name="Amoozegar M."/>
        </authorList>
    </citation>
    <scope>NUCLEOTIDE SEQUENCE [LARGE SCALE GENOMIC DNA]</scope>
    <source>
        <strain evidence="1 2">GBPx2</strain>
    </source>
</reference>
<evidence type="ECO:0000313" key="1">
    <source>
        <dbReference type="EMBL" id="NHE58732.1"/>
    </source>
</evidence>
<dbReference type="Pfam" id="PF02635">
    <property type="entry name" value="DsrE"/>
    <property type="match status" value="1"/>
</dbReference>
<accession>A0ABX0HEY0</accession>
<dbReference type="Proteomes" id="UP000649799">
    <property type="component" value="Unassembled WGS sequence"/>
</dbReference>
<dbReference type="PANTHER" id="PTHR37691">
    <property type="entry name" value="BLR3518 PROTEIN"/>
    <property type="match status" value="1"/>
</dbReference>
<evidence type="ECO:0008006" key="3">
    <source>
        <dbReference type="Google" id="ProtNLM"/>
    </source>
</evidence>
<dbReference type="RefSeq" id="WP_166149396.1">
    <property type="nucleotide sequence ID" value="NZ_JAANYN010000008.1"/>
</dbReference>